<name>A0A1R3ID10_COCAP</name>
<protein>
    <submittedName>
        <fullName evidence="1">Uncharacterized protein</fullName>
    </submittedName>
</protein>
<dbReference type="EMBL" id="AWWV01010298">
    <property type="protein sequence ID" value="OMO80473.1"/>
    <property type="molecule type" value="Genomic_DNA"/>
</dbReference>
<dbReference type="AlphaFoldDB" id="A0A1R3ID10"/>
<proteinExistence type="predicted"/>
<keyword evidence="2" id="KW-1185">Reference proteome</keyword>
<dbReference type="Gramene" id="OMO80473">
    <property type="protein sequence ID" value="OMO80473"/>
    <property type="gene ID" value="CCACVL1_12942"/>
</dbReference>
<sequence length="30" mass="3558">MAFGQFLKQIESFSNWKRGVYMSQAYHESS</sequence>
<dbReference type="Proteomes" id="UP000188268">
    <property type="component" value="Unassembled WGS sequence"/>
</dbReference>
<gene>
    <name evidence="1" type="ORF">CCACVL1_12942</name>
</gene>
<evidence type="ECO:0000313" key="1">
    <source>
        <dbReference type="EMBL" id="OMO80473.1"/>
    </source>
</evidence>
<accession>A0A1R3ID10</accession>
<comment type="caution">
    <text evidence="1">The sequence shown here is derived from an EMBL/GenBank/DDBJ whole genome shotgun (WGS) entry which is preliminary data.</text>
</comment>
<evidence type="ECO:0000313" key="2">
    <source>
        <dbReference type="Proteomes" id="UP000188268"/>
    </source>
</evidence>
<organism evidence="1 2">
    <name type="scientific">Corchorus capsularis</name>
    <name type="common">Jute</name>
    <dbReference type="NCBI Taxonomy" id="210143"/>
    <lineage>
        <taxon>Eukaryota</taxon>
        <taxon>Viridiplantae</taxon>
        <taxon>Streptophyta</taxon>
        <taxon>Embryophyta</taxon>
        <taxon>Tracheophyta</taxon>
        <taxon>Spermatophyta</taxon>
        <taxon>Magnoliopsida</taxon>
        <taxon>eudicotyledons</taxon>
        <taxon>Gunneridae</taxon>
        <taxon>Pentapetalae</taxon>
        <taxon>rosids</taxon>
        <taxon>malvids</taxon>
        <taxon>Malvales</taxon>
        <taxon>Malvaceae</taxon>
        <taxon>Grewioideae</taxon>
        <taxon>Apeibeae</taxon>
        <taxon>Corchorus</taxon>
    </lineage>
</organism>
<reference evidence="1 2" key="1">
    <citation type="submission" date="2013-09" db="EMBL/GenBank/DDBJ databases">
        <title>Corchorus capsularis genome sequencing.</title>
        <authorList>
            <person name="Alam M."/>
            <person name="Haque M.S."/>
            <person name="Islam M.S."/>
            <person name="Emdad E.M."/>
            <person name="Islam M.M."/>
            <person name="Ahmed B."/>
            <person name="Halim A."/>
            <person name="Hossen Q.M.M."/>
            <person name="Hossain M.Z."/>
            <person name="Ahmed R."/>
            <person name="Khan M.M."/>
            <person name="Islam R."/>
            <person name="Rashid M.M."/>
            <person name="Khan S.A."/>
            <person name="Rahman M.S."/>
            <person name="Alam M."/>
        </authorList>
    </citation>
    <scope>NUCLEOTIDE SEQUENCE [LARGE SCALE GENOMIC DNA]</scope>
    <source>
        <strain evidence="2">cv. CVL-1</strain>
        <tissue evidence="1">Whole seedling</tissue>
    </source>
</reference>